<evidence type="ECO:0000313" key="4">
    <source>
        <dbReference type="EMBL" id="CAE2284944.1"/>
    </source>
</evidence>
<organism evidence="4">
    <name type="scientific">Odontella aurita</name>
    <dbReference type="NCBI Taxonomy" id="265563"/>
    <lineage>
        <taxon>Eukaryota</taxon>
        <taxon>Sar</taxon>
        <taxon>Stramenopiles</taxon>
        <taxon>Ochrophyta</taxon>
        <taxon>Bacillariophyta</taxon>
        <taxon>Mediophyceae</taxon>
        <taxon>Biddulphiophycidae</taxon>
        <taxon>Eupodiscales</taxon>
        <taxon>Odontellaceae</taxon>
        <taxon>Odontella</taxon>
    </lineage>
</organism>
<evidence type="ECO:0000256" key="1">
    <source>
        <dbReference type="ARBA" id="ARBA00022559"/>
    </source>
</evidence>
<dbReference type="PANTHER" id="PTHR10430">
    <property type="entry name" value="PEROXIREDOXIN"/>
    <property type="match status" value="1"/>
</dbReference>
<proteinExistence type="predicted"/>
<evidence type="ECO:0000256" key="3">
    <source>
        <dbReference type="ARBA" id="ARBA00023002"/>
    </source>
</evidence>
<dbReference type="GO" id="GO:0042744">
    <property type="term" value="P:hydrogen peroxide catabolic process"/>
    <property type="evidence" value="ECO:0007669"/>
    <property type="project" value="TreeGrafter"/>
</dbReference>
<dbReference type="PANTHER" id="PTHR10430:SF16">
    <property type="entry name" value="PEROXIREDOXIN-5, MITOCHONDRIAL"/>
    <property type="match status" value="1"/>
</dbReference>
<keyword evidence="2" id="KW-0049">Antioxidant</keyword>
<dbReference type="GO" id="GO:0005737">
    <property type="term" value="C:cytoplasm"/>
    <property type="evidence" value="ECO:0007669"/>
    <property type="project" value="TreeGrafter"/>
</dbReference>
<keyword evidence="3" id="KW-0560">Oxidoreductase</keyword>
<dbReference type="Gene3D" id="3.40.30.10">
    <property type="entry name" value="Glutaredoxin"/>
    <property type="match status" value="1"/>
</dbReference>
<gene>
    <name evidence="4" type="ORF">OAUR00152_LOCUS39820</name>
</gene>
<dbReference type="EMBL" id="HBKQ01058238">
    <property type="protein sequence ID" value="CAE2284944.1"/>
    <property type="molecule type" value="Transcribed_RNA"/>
</dbReference>
<dbReference type="AlphaFoldDB" id="A0A7S4K661"/>
<dbReference type="GO" id="GO:0045454">
    <property type="term" value="P:cell redox homeostasis"/>
    <property type="evidence" value="ECO:0007669"/>
    <property type="project" value="TreeGrafter"/>
</dbReference>
<evidence type="ECO:0000256" key="2">
    <source>
        <dbReference type="ARBA" id="ARBA00022862"/>
    </source>
</evidence>
<protein>
    <recommendedName>
        <fullName evidence="5">Redoxin domain-containing protein</fullName>
    </recommendedName>
</protein>
<accession>A0A7S4K661</accession>
<dbReference type="GO" id="GO:0008379">
    <property type="term" value="F:thioredoxin peroxidase activity"/>
    <property type="evidence" value="ECO:0007669"/>
    <property type="project" value="InterPro"/>
</dbReference>
<evidence type="ECO:0008006" key="5">
    <source>
        <dbReference type="Google" id="ProtNLM"/>
    </source>
</evidence>
<dbReference type="InterPro" id="IPR037944">
    <property type="entry name" value="PRX5-like"/>
</dbReference>
<keyword evidence="1" id="KW-0575">Peroxidase</keyword>
<dbReference type="GO" id="GO:0034599">
    <property type="term" value="P:cellular response to oxidative stress"/>
    <property type="evidence" value="ECO:0007669"/>
    <property type="project" value="InterPro"/>
</dbReference>
<reference evidence="4" key="1">
    <citation type="submission" date="2021-01" db="EMBL/GenBank/DDBJ databases">
        <authorList>
            <person name="Corre E."/>
            <person name="Pelletier E."/>
            <person name="Niang G."/>
            <person name="Scheremetjew M."/>
            <person name="Finn R."/>
            <person name="Kale V."/>
            <person name="Holt S."/>
            <person name="Cochrane G."/>
            <person name="Meng A."/>
            <person name="Brown T."/>
            <person name="Cohen L."/>
        </authorList>
    </citation>
    <scope>NUCLEOTIDE SEQUENCE</scope>
    <source>
        <strain evidence="4">Isolate 1302-5</strain>
    </source>
</reference>
<sequence>MFPKNNTLVPVVTRNLRDFTLKDALKALGIDEVIVYCCNDGAVMRAWQIDQKTAGSMLNVFGDPLCEFTAACGMELTHPGPHSLGLVRRCKRWAMYVKNNIVEYVAVSEAENDPAGDDFPEATCAPAIIEAIHALEAGQRQNGPR</sequence>
<name>A0A7S4K661_9STRA</name>